<evidence type="ECO:0000313" key="10">
    <source>
        <dbReference type="EMBL" id="GAA3911479.1"/>
    </source>
</evidence>
<protein>
    <recommendedName>
        <fullName evidence="8">Cysteine desulfurase</fullName>
        <ecNumber evidence="8">2.8.1.7</ecNumber>
    </recommendedName>
</protein>
<dbReference type="EMBL" id="BAABBN010000004">
    <property type="protein sequence ID" value="GAA3911479.1"/>
    <property type="molecule type" value="Genomic_DNA"/>
</dbReference>
<dbReference type="RefSeq" id="WP_344794664.1">
    <property type="nucleotide sequence ID" value="NZ_BAABBN010000004.1"/>
</dbReference>
<gene>
    <name evidence="10" type="ORF">GCM10022277_02570</name>
</gene>
<name>A0ABP7M126_9GAMM</name>
<dbReference type="PROSITE" id="PS00595">
    <property type="entry name" value="AA_TRANSFER_CLASS_5"/>
    <property type="match status" value="1"/>
</dbReference>
<evidence type="ECO:0000259" key="9">
    <source>
        <dbReference type="Pfam" id="PF00266"/>
    </source>
</evidence>
<evidence type="ECO:0000256" key="4">
    <source>
        <dbReference type="ARBA" id="ARBA00022679"/>
    </source>
</evidence>
<sequence>MIEAVAQEAPVTLDLDKIRKDFPILHQQVNGHPLVYLDNAATTHKPQMVIDALADYYSVNNSNVHRGAHALSDRATQDFENARGKVQNFLSARFSEEIIWTRGTTESINLVAQTYGSEHVKAGDNVIITAMEHHSNIVPWQMLCERVGAELRVIPVNDAGEMAFDGFLELLDENTKFVSVVHVSNALGSINPVKEIIAEAHKVGAKVLVDGAQAVAHWEVDVTDLDCDFYVFSGHKLFGPTGIGVLYGKKALLEAMPPYQFGGEMIEQVSFSGTTFNKLPYKYEAGTPNIAGAIGLAAAIDYLSGLDRHALAAHEDALLERAKQRAAEIPEIQLVGTAKNKASVLSFLIKGAHPHDVGTLLDQQGVAVRTGHHCAMPIMEQYCIPGTVRASFTFYNTLEEVDALFDAINKVKMFLL</sequence>
<proteinExistence type="inferred from homology"/>
<dbReference type="Gene3D" id="3.40.640.10">
    <property type="entry name" value="Type I PLP-dependent aspartate aminotransferase-like (Major domain)"/>
    <property type="match status" value="1"/>
</dbReference>
<evidence type="ECO:0000256" key="7">
    <source>
        <dbReference type="RuleBase" id="RU004504"/>
    </source>
</evidence>
<dbReference type="InterPro" id="IPR000192">
    <property type="entry name" value="Aminotrans_V_dom"/>
</dbReference>
<dbReference type="PIRSF" id="PIRSF005572">
    <property type="entry name" value="NifS"/>
    <property type="match status" value="1"/>
</dbReference>
<comment type="similarity">
    <text evidence="3 8">Belongs to the class-V pyridoxal-phosphate-dependent aminotransferase family. Csd subfamily.</text>
</comment>
<evidence type="ECO:0000256" key="6">
    <source>
        <dbReference type="ARBA" id="ARBA00050776"/>
    </source>
</evidence>
<keyword evidence="4 8" id="KW-0808">Transferase</keyword>
<feature type="domain" description="Aminotransferase class V" evidence="9">
    <location>
        <begin position="35"/>
        <end position="404"/>
    </location>
</feature>
<organism evidence="10 11">
    <name type="scientific">Litoribacillus peritrichatus</name>
    <dbReference type="NCBI Taxonomy" id="718191"/>
    <lineage>
        <taxon>Bacteria</taxon>
        <taxon>Pseudomonadati</taxon>
        <taxon>Pseudomonadota</taxon>
        <taxon>Gammaproteobacteria</taxon>
        <taxon>Oceanospirillales</taxon>
        <taxon>Oceanospirillaceae</taxon>
        <taxon>Litoribacillus</taxon>
    </lineage>
</organism>
<comment type="catalytic activity">
    <reaction evidence="6 8">
        <text>(sulfur carrier)-H + L-cysteine = (sulfur carrier)-SH + L-alanine</text>
        <dbReference type="Rhea" id="RHEA:43892"/>
        <dbReference type="Rhea" id="RHEA-COMP:14737"/>
        <dbReference type="Rhea" id="RHEA-COMP:14739"/>
        <dbReference type="ChEBI" id="CHEBI:29917"/>
        <dbReference type="ChEBI" id="CHEBI:35235"/>
        <dbReference type="ChEBI" id="CHEBI:57972"/>
        <dbReference type="ChEBI" id="CHEBI:64428"/>
        <dbReference type="EC" id="2.8.1.7"/>
    </reaction>
</comment>
<keyword evidence="11" id="KW-1185">Reference proteome</keyword>
<dbReference type="SUPFAM" id="SSF53383">
    <property type="entry name" value="PLP-dependent transferases"/>
    <property type="match status" value="1"/>
</dbReference>
<dbReference type="CDD" id="cd06453">
    <property type="entry name" value="SufS_like"/>
    <property type="match status" value="1"/>
</dbReference>
<comment type="cofactor">
    <cofactor evidence="1 7">
        <name>pyridoxal 5'-phosphate</name>
        <dbReference type="ChEBI" id="CHEBI:597326"/>
    </cofactor>
</comment>
<evidence type="ECO:0000256" key="1">
    <source>
        <dbReference type="ARBA" id="ARBA00001933"/>
    </source>
</evidence>
<dbReference type="PANTHER" id="PTHR43586">
    <property type="entry name" value="CYSTEINE DESULFURASE"/>
    <property type="match status" value="1"/>
</dbReference>
<dbReference type="InterPro" id="IPR015422">
    <property type="entry name" value="PyrdxlP-dep_Trfase_small"/>
</dbReference>
<dbReference type="InterPro" id="IPR016454">
    <property type="entry name" value="Cysteine_dSase"/>
</dbReference>
<reference evidence="11" key="1">
    <citation type="journal article" date="2019" name="Int. J. Syst. Evol. Microbiol.">
        <title>The Global Catalogue of Microorganisms (GCM) 10K type strain sequencing project: providing services to taxonomists for standard genome sequencing and annotation.</title>
        <authorList>
            <consortium name="The Broad Institute Genomics Platform"/>
            <consortium name="The Broad Institute Genome Sequencing Center for Infectious Disease"/>
            <person name="Wu L."/>
            <person name="Ma J."/>
        </authorList>
    </citation>
    <scope>NUCLEOTIDE SEQUENCE [LARGE SCALE GENOMIC DNA]</scope>
    <source>
        <strain evidence="11">JCM 17551</strain>
    </source>
</reference>
<dbReference type="InterPro" id="IPR020578">
    <property type="entry name" value="Aminotrans_V_PyrdxlP_BS"/>
</dbReference>
<dbReference type="EC" id="2.8.1.7" evidence="8"/>
<dbReference type="Pfam" id="PF00266">
    <property type="entry name" value="Aminotran_5"/>
    <property type="match status" value="1"/>
</dbReference>
<dbReference type="InterPro" id="IPR015421">
    <property type="entry name" value="PyrdxlP-dep_Trfase_major"/>
</dbReference>
<accession>A0ABP7M126</accession>
<dbReference type="NCBIfam" id="TIGR01979">
    <property type="entry name" value="sufS"/>
    <property type="match status" value="1"/>
</dbReference>
<keyword evidence="5 8" id="KW-0663">Pyridoxal phosphate</keyword>
<comment type="caution">
    <text evidence="10">The sequence shown here is derived from an EMBL/GenBank/DDBJ whole genome shotgun (WGS) entry which is preliminary data.</text>
</comment>
<dbReference type="Gene3D" id="3.90.1150.10">
    <property type="entry name" value="Aspartate Aminotransferase, domain 1"/>
    <property type="match status" value="1"/>
</dbReference>
<dbReference type="InterPro" id="IPR015424">
    <property type="entry name" value="PyrdxlP-dep_Trfase"/>
</dbReference>
<evidence type="ECO:0000313" key="11">
    <source>
        <dbReference type="Proteomes" id="UP001501565"/>
    </source>
</evidence>
<dbReference type="InterPro" id="IPR010970">
    <property type="entry name" value="Cys_dSase_SufS"/>
</dbReference>
<comment type="function">
    <text evidence="2 8">Catalyzes the removal of elemental sulfur and selenium atoms from L-cysteine, L-cystine, L-selenocysteine, and L-selenocystine to produce L-alanine.</text>
</comment>
<dbReference type="Proteomes" id="UP001501565">
    <property type="component" value="Unassembled WGS sequence"/>
</dbReference>
<evidence type="ECO:0000256" key="3">
    <source>
        <dbReference type="ARBA" id="ARBA00010447"/>
    </source>
</evidence>
<evidence type="ECO:0000256" key="8">
    <source>
        <dbReference type="RuleBase" id="RU004506"/>
    </source>
</evidence>
<dbReference type="PANTHER" id="PTHR43586:SF8">
    <property type="entry name" value="CYSTEINE DESULFURASE 1, CHLOROPLASTIC"/>
    <property type="match status" value="1"/>
</dbReference>
<evidence type="ECO:0000256" key="2">
    <source>
        <dbReference type="ARBA" id="ARBA00002824"/>
    </source>
</evidence>
<evidence type="ECO:0000256" key="5">
    <source>
        <dbReference type="ARBA" id="ARBA00022898"/>
    </source>
</evidence>